<feature type="region of interest" description="Disordered" evidence="1">
    <location>
        <begin position="277"/>
        <end position="296"/>
    </location>
</feature>
<dbReference type="AlphaFoldDB" id="A0A6U2HPC0"/>
<protein>
    <submittedName>
        <fullName evidence="2">Uncharacterized protein</fullName>
    </submittedName>
</protein>
<evidence type="ECO:0000313" key="3">
    <source>
        <dbReference type="EMBL" id="CAD8323014.1"/>
    </source>
</evidence>
<dbReference type="EMBL" id="HBED01042615">
    <property type="protein sequence ID" value="CAD8323014.1"/>
    <property type="molecule type" value="Transcribed_RNA"/>
</dbReference>
<sequence length="418" mass="46049">MDQLKAKAVDATVEAEWLVKIHISIEPDGEENDGQRSGTTAIETLSILQPPDVSVKDVRRYVRRTKNIPGKEQRLFLSGTGVPVIHGPIPPPDATGAVRLSLRRVRLDPRLEALYEMVGMDDVKERHEHMQLMMRPRPARGCYCGRDDSMVPLRVEGDAADTTAGDEAGAGARATAGGAPECAKCLFREVPGQTSRFGIMAPGGGYTWIELRLLACAECQFALCTSCHRNDDGWAAPADPYAALEEKAVKLGRKMASIGCWFGGRGHLCGHPSVTVDDGPIPRRHRTDMKSETDRSSRHGIVVNGPRQVLHRGVRLRVRLTEAVRRTLEENGVDYCKVEFNKVLPDGATIEDVISYRDALSRTHHAWGVVAKDLEDKHPFYETRDGDRARAFPTHKLVSFGLEEAVIELGADISDGDY</sequence>
<dbReference type="EMBL" id="HBED01042613">
    <property type="protein sequence ID" value="CAD8323013.1"/>
    <property type="molecule type" value="Transcribed_RNA"/>
</dbReference>
<name>A0A6U2HPC0_9STRA</name>
<organism evidence="2">
    <name type="scientific">Pseudictyota dubia</name>
    <dbReference type="NCBI Taxonomy" id="2749911"/>
    <lineage>
        <taxon>Eukaryota</taxon>
        <taxon>Sar</taxon>
        <taxon>Stramenopiles</taxon>
        <taxon>Ochrophyta</taxon>
        <taxon>Bacillariophyta</taxon>
        <taxon>Mediophyceae</taxon>
        <taxon>Biddulphiophycidae</taxon>
        <taxon>Eupodiscales</taxon>
        <taxon>Odontellaceae</taxon>
        <taxon>Pseudictyota</taxon>
    </lineage>
</organism>
<evidence type="ECO:0000256" key="1">
    <source>
        <dbReference type="SAM" id="MobiDB-lite"/>
    </source>
</evidence>
<accession>A0A6U2HPC0</accession>
<reference evidence="2" key="1">
    <citation type="submission" date="2021-01" db="EMBL/GenBank/DDBJ databases">
        <authorList>
            <person name="Corre E."/>
            <person name="Pelletier E."/>
            <person name="Niang G."/>
            <person name="Scheremetjew M."/>
            <person name="Finn R."/>
            <person name="Kale V."/>
            <person name="Holt S."/>
            <person name="Cochrane G."/>
            <person name="Meng A."/>
            <person name="Brown T."/>
            <person name="Cohen L."/>
        </authorList>
    </citation>
    <scope>NUCLEOTIDE SEQUENCE</scope>
    <source>
        <strain evidence="2">CCMP147</strain>
    </source>
</reference>
<gene>
    <name evidence="2" type="ORF">TDUB1175_LOCUS21431</name>
    <name evidence="3" type="ORF">TDUB1175_LOCUS21432</name>
</gene>
<proteinExistence type="predicted"/>
<evidence type="ECO:0000313" key="2">
    <source>
        <dbReference type="EMBL" id="CAD8323013.1"/>
    </source>
</evidence>